<keyword evidence="9" id="KW-1185">Reference proteome</keyword>
<evidence type="ECO:0000313" key="8">
    <source>
        <dbReference type="EMBL" id="MCH1627980.1"/>
    </source>
</evidence>
<dbReference type="RefSeq" id="WP_240257898.1">
    <property type="nucleotide sequence ID" value="NZ_JAKTTI010000071.1"/>
</dbReference>
<dbReference type="InterPro" id="IPR036005">
    <property type="entry name" value="Creatinase/aminopeptidase-like"/>
</dbReference>
<dbReference type="Proteomes" id="UP001431131">
    <property type="component" value="Unassembled WGS sequence"/>
</dbReference>
<feature type="domain" description="Peptidase M24" evidence="6">
    <location>
        <begin position="146"/>
        <end position="348"/>
    </location>
</feature>
<feature type="domain" description="Creatinase N-terminal" evidence="7">
    <location>
        <begin position="4"/>
        <end position="138"/>
    </location>
</feature>
<evidence type="ECO:0000256" key="2">
    <source>
        <dbReference type="ARBA" id="ARBA00008766"/>
    </source>
</evidence>
<dbReference type="Gene3D" id="3.40.350.10">
    <property type="entry name" value="Creatinase/prolidase N-terminal domain"/>
    <property type="match status" value="1"/>
</dbReference>
<dbReference type="EMBL" id="JAKTTI010000071">
    <property type="protein sequence ID" value="MCH1627980.1"/>
    <property type="molecule type" value="Genomic_DNA"/>
</dbReference>
<dbReference type="AlphaFoldDB" id="A0AAW5E9T6"/>
<dbReference type="Pfam" id="PF01321">
    <property type="entry name" value="Creatinase_N"/>
    <property type="match status" value="1"/>
</dbReference>
<evidence type="ECO:0000259" key="7">
    <source>
        <dbReference type="Pfam" id="PF01321"/>
    </source>
</evidence>
<dbReference type="PANTHER" id="PTHR46112">
    <property type="entry name" value="AMINOPEPTIDASE"/>
    <property type="match status" value="1"/>
</dbReference>
<dbReference type="GO" id="GO:0008235">
    <property type="term" value="F:metalloexopeptidase activity"/>
    <property type="evidence" value="ECO:0007669"/>
    <property type="project" value="UniProtKB-ARBA"/>
</dbReference>
<protein>
    <submittedName>
        <fullName evidence="8">Xaa-Pro peptidase family protein</fullName>
    </submittedName>
</protein>
<accession>A0AAW5E9T6</accession>
<dbReference type="GO" id="GO:0046872">
    <property type="term" value="F:metal ion binding"/>
    <property type="evidence" value="ECO:0007669"/>
    <property type="project" value="UniProtKB-KW"/>
</dbReference>
<evidence type="ECO:0000256" key="5">
    <source>
        <dbReference type="ARBA" id="ARBA00023211"/>
    </source>
</evidence>
<proteinExistence type="inferred from homology"/>
<dbReference type="CDD" id="cd01092">
    <property type="entry name" value="APP-like"/>
    <property type="match status" value="1"/>
</dbReference>
<dbReference type="InterPro" id="IPR029149">
    <property type="entry name" value="Creatin/AminoP/Spt16_N"/>
</dbReference>
<dbReference type="InterPro" id="IPR000994">
    <property type="entry name" value="Pept_M24"/>
</dbReference>
<dbReference type="Gene3D" id="3.90.230.10">
    <property type="entry name" value="Creatinase/methionine aminopeptidase superfamily"/>
    <property type="match status" value="1"/>
</dbReference>
<reference evidence="8" key="1">
    <citation type="submission" date="2022-02" db="EMBL/GenBank/DDBJ databases">
        <title>Fredinandcohnia quinoae sp. nov. isolated from Chenopodium quinoa seeds.</title>
        <authorList>
            <person name="Saati-Santamaria Z."/>
            <person name="Flores-Felix J.D."/>
            <person name="Igual J.M."/>
            <person name="Velazquez E."/>
            <person name="Garcia-Fraile P."/>
            <person name="Martinez-Molina E."/>
        </authorList>
    </citation>
    <scope>NUCLEOTIDE SEQUENCE</scope>
    <source>
        <strain evidence="8">SECRCQ15</strain>
    </source>
</reference>
<comment type="cofactor">
    <cofactor evidence="1">
        <name>Mn(2+)</name>
        <dbReference type="ChEBI" id="CHEBI:29035"/>
    </cofactor>
</comment>
<dbReference type="InterPro" id="IPR001714">
    <property type="entry name" value="Pept_M24_MAP"/>
</dbReference>
<evidence type="ECO:0000313" key="9">
    <source>
        <dbReference type="Proteomes" id="UP001431131"/>
    </source>
</evidence>
<keyword evidence="4" id="KW-0378">Hydrolase</keyword>
<gene>
    <name evidence="8" type="ORF">MJG50_21880</name>
</gene>
<dbReference type="FunFam" id="3.90.230.10:FF:000014">
    <property type="entry name" value="Aminopeptidase P family protein"/>
    <property type="match status" value="1"/>
</dbReference>
<dbReference type="PANTHER" id="PTHR46112:SF10">
    <property type="entry name" value="DIPEPTIDASE YKVY-RELATED"/>
    <property type="match status" value="1"/>
</dbReference>
<evidence type="ECO:0000259" key="6">
    <source>
        <dbReference type="Pfam" id="PF00557"/>
    </source>
</evidence>
<name>A0AAW5E9T6_9BACI</name>
<dbReference type="SUPFAM" id="SSF55920">
    <property type="entry name" value="Creatinase/aminopeptidase"/>
    <property type="match status" value="1"/>
</dbReference>
<dbReference type="InterPro" id="IPR001131">
    <property type="entry name" value="Peptidase_M24B_aminopep-P_CS"/>
</dbReference>
<evidence type="ECO:0000256" key="3">
    <source>
        <dbReference type="ARBA" id="ARBA00022723"/>
    </source>
</evidence>
<keyword evidence="3" id="KW-0479">Metal-binding</keyword>
<dbReference type="SUPFAM" id="SSF53092">
    <property type="entry name" value="Creatinase/prolidase N-terminal domain"/>
    <property type="match status" value="1"/>
</dbReference>
<keyword evidence="5" id="KW-0464">Manganese</keyword>
<dbReference type="PROSITE" id="PS00491">
    <property type="entry name" value="PROLINE_PEPTIDASE"/>
    <property type="match status" value="1"/>
</dbReference>
<evidence type="ECO:0000256" key="1">
    <source>
        <dbReference type="ARBA" id="ARBA00001936"/>
    </source>
</evidence>
<dbReference type="GO" id="GO:0004177">
    <property type="term" value="F:aminopeptidase activity"/>
    <property type="evidence" value="ECO:0007669"/>
    <property type="project" value="UniProtKB-ARBA"/>
</dbReference>
<organism evidence="8 9">
    <name type="scientific">Fredinandcohnia quinoae</name>
    <dbReference type="NCBI Taxonomy" id="2918902"/>
    <lineage>
        <taxon>Bacteria</taxon>
        <taxon>Bacillati</taxon>
        <taxon>Bacillota</taxon>
        <taxon>Bacilli</taxon>
        <taxon>Bacillales</taxon>
        <taxon>Bacillaceae</taxon>
        <taxon>Fredinandcohnia</taxon>
    </lineage>
</organism>
<evidence type="ECO:0000256" key="4">
    <source>
        <dbReference type="ARBA" id="ARBA00022801"/>
    </source>
</evidence>
<dbReference type="PRINTS" id="PR00599">
    <property type="entry name" value="MAPEPTIDASE"/>
</dbReference>
<dbReference type="Pfam" id="PF00557">
    <property type="entry name" value="Peptidase_M24"/>
    <property type="match status" value="1"/>
</dbReference>
<dbReference type="InterPro" id="IPR000587">
    <property type="entry name" value="Creatinase_N"/>
</dbReference>
<comment type="caution">
    <text evidence="8">The sequence shown here is derived from an EMBL/GenBank/DDBJ whole genome shotgun (WGS) entry which is preliminary data.</text>
</comment>
<dbReference type="InterPro" id="IPR050659">
    <property type="entry name" value="Peptidase_M24B"/>
</dbReference>
<comment type="similarity">
    <text evidence="2">Belongs to the peptidase M24B family.</text>
</comment>
<sequence>MNQRLSQLTNWLKENEISCGFITSTPNVFYLTNFYTEPHERLLGLFVFQNEEPILICPSMEVAQARAAGWQNEIIGFSDTDNPWELIQKAIAKRNINVTKVALEKEHLTVERYEQITKLFPTASFISAEEKLHLLRMVKDEKEAAILREAAKLADLGVEIGVNAISEGKTELDVLATIEFELKRKGVRQMSFDTMVLTGLKTAAPHGTPGLAKMTKGDFVLFDLGVVLDGYCSDITRTVAFGDISDKQKEIYNTVLKAQLAAVEASKPGVIIGDLDKTARTIIASAGYGEYFTHRLGHGLGIDVHEFPSLNETNQMLLQPGMAYTIEPGIYVPEIGGVRIEDDLIITADGAEVLTKYPKELQIIK</sequence>